<feature type="compositionally biased region" description="Polar residues" evidence="1">
    <location>
        <begin position="215"/>
        <end position="225"/>
    </location>
</feature>
<dbReference type="InParanoid" id="C8V7P7"/>
<name>C8V7P7_EMENI</name>
<dbReference type="HOGENOM" id="CLU_366389_0_0_1"/>
<gene>
    <name evidence="2" type="ORF">ANIA_04638</name>
</gene>
<dbReference type="OrthoDB" id="10251048at2759"/>
<dbReference type="GeneID" id="2872438"/>
<feature type="compositionally biased region" description="Basic and acidic residues" evidence="1">
    <location>
        <begin position="295"/>
        <end position="305"/>
    </location>
</feature>
<reference evidence="3" key="2">
    <citation type="journal article" date="2009" name="Fungal Genet. Biol.">
        <title>The 2008 update of the Aspergillus nidulans genome annotation: a community effort.</title>
        <authorList>
            <person name="Wortman J.R."/>
            <person name="Gilsenan J.M."/>
            <person name="Joardar V."/>
            <person name="Deegan J."/>
            <person name="Clutterbuck J."/>
            <person name="Andersen M.R."/>
            <person name="Archer D."/>
            <person name="Bencina M."/>
            <person name="Braus G."/>
            <person name="Coutinho P."/>
            <person name="von Dohren H."/>
            <person name="Doonan J."/>
            <person name="Driessen A.J."/>
            <person name="Durek P."/>
            <person name="Espeso E."/>
            <person name="Fekete E."/>
            <person name="Flipphi M."/>
            <person name="Estrada C.G."/>
            <person name="Geysens S."/>
            <person name="Goldman G."/>
            <person name="de Groot P.W."/>
            <person name="Hansen K."/>
            <person name="Harris S.D."/>
            <person name="Heinekamp T."/>
            <person name="Helmstaedt K."/>
            <person name="Henrissat B."/>
            <person name="Hofmann G."/>
            <person name="Homan T."/>
            <person name="Horio T."/>
            <person name="Horiuchi H."/>
            <person name="James S."/>
            <person name="Jones M."/>
            <person name="Karaffa L."/>
            <person name="Karanyi Z."/>
            <person name="Kato M."/>
            <person name="Keller N."/>
            <person name="Kelly D.E."/>
            <person name="Kiel J.A."/>
            <person name="Kim J.M."/>
            <person name="van der Klei I.J."/>
            <person name="Klis F.M."/>
            <person name="Kovalchuk A."/>
            <person name="Krasevec N."/>
            <person name="Kubicek C.P."/>
            <person name="Liu B."/>
            <person name="Maccabe A."/>
            <person name="Meyer V."/>
            <person name="Mirabito P."/>
            <person name="Miskei M."/>
            <person name="Mos M."/>
            <person name="Mullins J."/>
            <person name="Nelson D.R."/>
            <person name="Nielsen J."/>
            <person name="Oakley B.R."/>
            <person name="Osmani S.A."/>
            <person name="Pakula T."/>
            <person name="Paszewski A."/>
            <person name="Paulsen I."/>
            <person name="Pilsyk S."/>
            <person name="Pocsi I."/>
            <person name="Punt P.J."/>
            <person name="Ram A.F."/>
            <person name="Ren Q."/>
            <person name="Robellet X."/>
            <person name="Robson G."/>
            <person name="Seiboth B."/>
            <person name="van Solingen P."/>
            <person name="Specht T."/>
            <person name="Sun J."/>
            <person name="Taheri-Talesh N."/>
            <person name="Takeshita N."/>
            <person name="Ussery D."/>
            <person name="vanKuyk P.A."/>
            <person name="Visser H."/>
            <person name="van de Vondervoort P.J."/>
            <person name="de Vries R.P."/>
            <person name="Walton J."/>
            <person name="Xiang X."/>
            <person name="Xiong Y."/>
            <person name="Zeng A.P."/>
            <person name="Brandt B.W."/>
            <person name="Cornell M.J."/>
            <person name="van den Hondel C.A."/>
            <person name="Visser J."/>
            <person name="Oliver S.G."/>
            <person name="Turner G."/>
        </authorList>
    </citation>
    <scope>GENOME REANNOTATION</scope>
    <source>
        <strain evidence="3">FGSC A4 / ATCC 38163 / CBS 112.46 / NRRL 194 / M139</strain>
    </source>
</reference>
<feature type="compositionally biased region" description="Basic and acidic residues" evidence="1">
    <location>
        <begin position="241"/>
        <end position="251"/>
    </location>
</feature>
<dbReference type="KEGG" id="ani:ANIA_04638"/>
<protein>
    <submittedName>
        <fullName evidence="2">Uncharacterized protein</fullName>
    </submittedName>
</protein>
<organism evidence="2 3">
    <name type="scientific">Emericella nidulans (strain FGSC A4 / ATCC 38163 / CBS 112.46 / NRRL 194 / M139)</name>
    <name type="common">Aspergillus nidulans</name>
    <dbReference type="NCBI Taxonomy" id="227321"/>
    <lineage>
        <taxon>Eukaryota</taxon>
        <taxon>Fungi</taxon>
        <taxon>Dikarya</taxon>
        <taxon>Ascomycota</taxon>
        <taxon>Pezizomycotina</taxon>
        <taxon>Eurotiomycetes</taxon>
        <taxon>Eurotiomycetidae</taxon>
        <taxon>Eurotiales</taxon>
        <taxon>Aspergillaceae</taxon>
        <taxon>Aspergillus</taxon>
        <taxon>Aspergillus subgen. Nidulantes</taxon>
    </lineage>
</organism>
<feature type="region of interest" description="Disordered" evidence="1">
    <location>
        <begin position="145"/>
        <end position="273"/>
    </location>
</feature>
<dbReference type="Proteomes" id="UP000000560">
    <property type="component" value="Chromosome III"/>
</dbReference>
<keyword evidence="3" id="KW-1185">Reference proteome</keyword>
<dbReference type="VEuPathDB" id="FungiDB:AN4638"/>
<evidence type="ECO:0000313" key="2">
    <source>
        <dbReference type="EMBL" id="CBF77092.1"/>
    </source>
</evidence>
<proteinExistence type="predicted"/>
<evidence type="ECO:0000256" key="1">
    <source>
        <dbReference type="SAM" id="MobiDB-lite"/>
    </source>
</evidence>
<reference evidence="3" key="1">
    <citation type="journal article" date="2005" name="Nature">
        <title>Sequencing of Aspergillus nidulans and comparative analysis with A. fumigatus and A. oryzae.</title>
        <authorList>
            <person name="Galagan J.E."/>
            <person name="Calvo S.E."/>
            <person name="Cuomo C."/>
            <person name="Ma L.J."/>
            <person name="Wortman J.R."/>
            <person name="Batzoglou S."/>
            <person name="Lee S.I."/>
            <person name="Basturkmen M."/>
            <person name="Spevak C.C."/>
            <person name="Clutterbuck J."/>
            <person name="Kapitonov V."/>
            <person name="Jurka J."/>
            <person name="Scazzocchio C."/>
            <person name="Farman M."/>
            <person name="Butler J."/>
            <person name="Purcell S."/>
            <person name="Harris S."/>
            <person name="Braus G.H."/>
            <person name="Draht O."/>
            <person name="Busch S."/>
            <person name="D'Enfert C."/>
            <person name="Bouchier C."/>
            <person name="Goldman G.H."/>
            <person name="Bell-Pedersen D."/>
            <person name="Griffiths-Jones S."/>
            <person name="Doonan J.H."/>
            <person name="Yu J."/>
            <person name="Vienken K."/>
            <person name="Pain A."/>
            <person name="Freitag M."/>
            <person name="Selker E.U."/>
            <person name="Archer D.B."/>
            <person name="Penalva M.A."/>
            <person name="Oakley B.R."/>
            <person name="Momany M."/>
            <person name="Tanaka T."/>
            <person name="Kumagai T."/>
            <person name="Asai K."/>
            <person name="Machida M."/>
            <person name="Nierman W.C."/>
            <person name="Denning D.W."/>
            <person name="Caddick M."/>
            <person name="Hynes M."/>
            <person name="Paoletti M."/>
            <person name="Fischer R."/>
            <person name="Miller B."/>
            <person name="Dyer P."/>
            <person name="Sachs M.S."/>
            <person name="Osmani S.A."/>
            <person name="Birren B.W."/>
        </authorList>
    </citation>
    <scope>NUCLEOTIDE SEQUENCE [LARGE SCALE GENOMIC DNA]</scope>
    <source>
        <strain evidence="3">FGSC A4 / ATCC 38163 / CBS 112.46 / NRRL 194 / M139</strain>
    </source>
</reference>
<feature type="region of interest" description="Disordered" evidence="1">
    <location>
        <begin position="294"/>
        <end position="314"/>
    </location>
</feature>
<dbReference type="OMA" id="VDSACCE"/>
<feature type="region of interest" description="Disordered" evidence="1">
    <location>
        <begin position="371"/>
        <end position="395"/>
    </location>
</feature>
<dbReference type="RefSeq" id="XP_050467680.1">
    <property type="nucleotide sequence ID" value="XM_050611679.1"/>
</dbReference>
<dbReference type="AlphaFoldDB" id="C8V7P7"/>
<feature type="region of interest" description="Disordered" evidence="1">
    <location>
        <begin position="411"/>
        <end position="432"/>
    </location>
</feature>
<sequence>MMYCVCLYCDYEHLKCRSKVTCTIGKILHSSTLSGQFQLSHISANLSRSFDARFDVTICRSSLMAAQRYIIRSESYAQTVPTFARRTVDYELSDDQELASSQPVSLIQLCRKSSSRNRATRKAKALHSASADDLTGVSRGVSAHDDVDKHEHFPRLSLPGYSSTTEYGSDEESEKLTLPSSRLVSQGYPWQRDESHSEATQEQTWHPSPKDYHSQKNPLNYATHNNRFHPGETSYLSESPFLRKSEWDSSEHGSGPADAISAARPSPLETPQPYLYSQKVPQREHLPASLQIYRESFDRPHDRSPYESYRLNRRGNRTDLPEVTTSFQYGNPHDLAYEKTIGNITIRSAPNFATHGRSRLSNSEAATHSIATRKVHKSQEAPVFGSRLSSGTSTSQRTLKEEIYAILDNMNVNSQTDPGPASTQIRESTESPPARVLGVPQLLKAESPELRSYLTSNDTRAEPRDTIIRALDLRKEPHRCQKTIITADTLPLEYDQSNIESVLGTPNTSAASPKIIKPTPGLLNPDIPPGDKISASTTARLRDAGYWFHQDVRGEEQLRQHIANTVENFVDTTECVGGQTYLRQDRILTKQTISALGDVIANLHAYNSGDDQRGYFADFASVASRFCDLPVSGQRSYFEDPWERLMEQIIHDGEFT</sequence>
<dbReference type="EMBL" id="BN001303">
    <property type="protein sequence ID" value="CBF77092.1"/>
    <property type="molecule type" value="Genomic_DNA"/>
</dbReference>
<feature type="compositionally biased region" description="Basic and acidic residues" evidence="1">
    <location>
        <begin position="145"/>
        <end position="154"/>
    </location>
</feature>
<accession>C8V7P7</accession>
<feature type="compositionally biased region" description="Polar residues" evidence="1">
    <location>
        <begin position="411"/>
        <end position="426"/>
    </location>
</feature>
<evidence type="ECO:0000313" key="3">
    <source>
        <dbReference type="Proteomes" id="UP000000560"/>
    </source>
</evidence>